<protein>
    <submittedName>
        <fullName evidence="1">Uncharacterized protein</fullName>
    </submittedName>
</protein>
<evidence type="ECO:0000313" key="1">
    <source>
        <dbReference type="EMBL" id="GBM67278.1"/>
    </source>
</evidence>
<keyword evidence="2" id="KW-1185">Reference proteome</keyword>
<reference evidence="1 2" key="1">
    <citation type="journal article" date="2019" name="Sci. Rep.">
        <title>Orb-weaving spider Araneus ventricosus genome elucidates the spidroin gene catalogue.</title>
        <authorList>
            <person name="Kono N."/>
            <person name="Nakamura H."/>
            <person name="Ohtoshi R."/>
            <person name="Moran D.A.P."/>
            <person name="Shinohara A."/>
            <person name="Yoshida Y."/>
            <person name="Fujiwara M."/>
            <person name="Mori M."/>
            <person name="Tomita M."/>
            <person name="Arakawa K."/>
        </authorList>
    </citation>
    <scope>NUCLEOTIDE SEQUENCE [LARGE SCALE GENOMIC DNA]</scope>
</reference>
<dbReference type="Proteomes" id="UP000499080">
    <property type="component" value="Unassembled WGS sequence"/>
</dbReference>
<accession>A0A4Y2HPS1</accession>
<dbReference type="AlphaFoldDB" id="A0A4Y2HPS1"/>
<dbReference type="EMBL" id="BGPR01002074">
    <property type="protein sequence ID" value="GBM67278.1"/>
    <property type="molecule type" value="Genomic_DNA"/>
</dbReference>
<organism evidence="1 2">
    <name type="scientific">Araneus ventricosus</name>
    <name type="common">Orbweaver spider</name>
    <name type="synonym">Epeira ventricosa</name>
    <dbReference type="NCBI Taxonomy" id="182803"/>
    <lineage>
        <taxon>Eukaryota</taxon>
        <taxon>Metazoa</taxon>
        <taxon>Ecdysozoa</taxon>
        <taxon>Arthropoda</taxon>
        <taxon>Chelicerata</taxon>
        <taxon>Arachnida</taxon>
        <taxon>Araneae</taxon>
        <taxon>Araneomorphae</taxon>
        <taxon>Entelegynae</taxon>
        <taxon>Araneoidea</taxon>
        <taxon>Araneidae</taxon>
        <taxon>Araneus</taxon>
    </lineage>
</organism>
<proteinExistence type="predicted"/>
<comment type="caution">
    <text evidence="1">The sequence shown here is derived from an EMBL/GenBank/DDBJ whole genome shotgun (WGS) entry which is preliminary data.</text>
</comment>
<evidence type="ECO:0000313" key="2">
    <source>
        <dbReference type="Proteomes" id="UP000499080"/>
    </source>
</evidence>
<gene>
    <name evidence="1" type="ORF">AVEN_201211_1</name>
</gene>
<sequence>MAKFGSCANKSQTNQLFRIIAIMSTLLTRHYPVRSYKHLPKGKQPLASTFGYPVKTPKAVGSSTHTITQKLKELIKEIRCMLLPPKLFHLRGHLKYGDENRPY</sequence>
<name>A0A4Y2HPS1_ARAVE</name>